<dbReference type="Proteomes" id="UP000033140">
    <property type="component" value="Unassembled WGS sequence"/>
</dbReference>
<organism evidence="1 2">
    <name type="scientific">Saitoella complicata (strain BCRC 22490 / CBS 7301 / JCM 7358 / NBRC 10748 / NRRL Y-17804)</name>
    <dbReference type="NCBI Taxonomy" id="698492"/>
    <lineage>
        <taxon>Eukaryota</taxon>
        <taxon>Fungi</taxon>
        <taxon>Dikarya</taxon>
        <taxon>Ascomycota</taxon>
        <taxon>Taphrinomycotina</taxon>
        <taxon>Taphrinomycotina incertae sedis</taxon>
        <taxon>Saitoella</taxon>
    </lineage>
</organism>
<reference evidence="1 2" key="1">
    <citation type="journal article" date="2011" name="J. Gen. Appl. Microbiol.">
        <title>Draft genome sequencing of the enigmatic yeast Saitoella complicata.</title>
        <authorList>
            <person name="Nishida H."/>
            <person name="Hamamoto M."/>
            <person name="Sugiyama J."/>
        </authorList>
    </citation>
    <scope>NUCLEOTIDE SEQUENCE [LARGE SCALE GENOMIC DNA]</scope>
    <source>
        <strain evidence="1 2">NRRL Y-17804</strain>
    </source>
</reference>
<name>A0A0E9NR31_SAICN</name>
<gene>
    <name evidence="1" type="ORF">G7K_6398-t1</name>
</gene>
<sequence>MHTMTLPLISPLSTQSKQVRRLHRLHHCLHHRHHHRLHHHRQHETLDHLGKCDWTCIDLMLLKCARSSFRAGFYHEPSLPLGQGGLVKPDSSRFAVAVNKVRTHQNKRRYQARVSRLNNHHVNLSATAIMCPVWVDTIQAIASGEQMGEDQGGVGFDAFA</sequence>
<reference evidence="1 2" key="2">
    <citation type="journal article" date="2014" name="J. Gen. Appl. Microbiol.">
        <title>The early diverging ascomycetous budding yeast Saitoella complicata has three histone deacetylases belonging to the Clr6, Hos2, and Rpd3 lineages.</title>
        <authorList>
            <person name="Nishida H."/>
            <person name="Matsumoto T."/>
            <person name="Kondo S."/>
            <person name="Hamamoto M."/>
            <person name="Yoshikawa H."/>
        </authorList>
    </citation>
    <scope>NUCLEOTIDE SEQUENCE [LARGE SCALE GENOMIC DNA]</scope>
    <source>
        <strain evidence="1 2">NRRL Y-17804</strain>
    </source>
</reference>
<protein>
    <submittedName>
        <fullName evidence="1">Uncharacterized protein</fullName>
    </submittedName>
</protein>
<dbReference type="EMBL" id="BACD03000065">
    <property type="protein sequence ID" value="GAO52319.1"/>
    <property type="molecule type" value="Genomic_DNA"/>
</dbReference>
<evidence type="ECO:0000313" key="1">
    <source>
        <dbReference type="EMBL" id="GAO52319.1"/>
    </source>
</evidence>
<evidence type="ECO:0000313" key="2">
    <source>
        <dbReference type="Proteomes" id="UP000033140"/>
    </source>
</evidence>
<proteinExistence type="predicted"/>
<comment type="caution">
    <text evidence="1">The sequence shown here is derived from an EMBL/GenBank/DDBJ whole genome shotgun (WGS) entry which is preliminary data.</text>
</comment>
<dbReference type="AlphaFoldDB" id="A0A0E9NR31"/>
<reference evidence="1 2" key="3">
    <citation type="journal article" date="2015" name="Genome Announc.">
        <title>Draft Genome Sequence of the Archiascomycetous Yeast Saitoella complicata.</title>
        <authorList>
            <person name="Yamauchi K."/>
            <person name="Kondo S."/>
            <person name="Hamamoto M."/>
            <person name="Takahashi Y."/>
            <person name="Ogura Y."/>
            <person name="Hayashi T."/>
            <person name="Nishida H."/>
        </authorList>
    </citation>
    <scope>NUCLEOTIDE SEQUENCE [LARGE SCALE GENOMIC DNA]</scope>
    <source>
        <strain evidence="1 2">NRRL Y-17804</strain>
    </source>
</reference>
<keyword evidence="2" id="KW-1185">Reference proteome</keyword>
<accession>A0A0E9NR31</accession>